<organism evidence="7 8">
    <name type="scientific">Colletotrichum karsti</name>
    <dbReference type="NCBI Taxonomy" id="1095194"/>
    <lineage>
        <taxon>Eukaryota</taxon>
        <taxon>Fungi</taxon>
        <taxon>Dikarya</taxon>
        <taxon>Ascomycota</taxon>
        <taxon>Pezizomycotina</taxon>
        <taxon>Sordariomycetes</taxon>
        <taxon>Hypocreomycetidae</taxon>
        <taxon>Glomerellales</taxon>
        <taxon>Glomerellaceae</taxon>
        <taxon>Colletotrichum</taxon>
        <taxon>Colletotrichum boninense species complex</taxon>
    </lineage>
</organism>
<dbReference type="GO" id="GO:0016042">
    <property type="term" value="P:lipid catabolic process"/>
    <property type="evidence" value="ECO:0007669"/>
    <property type="project" value="UniProtKB-KW"/>
</dbReference>
<evidence type="ECO:0000313" key="8">
    <source>
        <dbReference type="Proteomes" id="UP000781932"/>
    </source>
</evidence>
<dbReference type="PANTHER" id="PTHR10272:SF14">
    <property type="entry name" value="PAF ACETYLHYDROLASE FAMILY PROTEIN"/>
    <property type="match status" value="1"/>
</dbReference>
<dbReference type="InterPro" id="IPR029058">
    <property type="entry name" value="AB_hydrolase_fold"/>
</dbReference>
<comment type="caution">
    <text evidence="7">The sequence shown here is derived from an EMBL/GenBank/DDBJ whole genome shotgun (WGS) entry which is preliminary data.</text>
</comment>
<evidence type="ECO:0000256" key="2">
    <source>
        <dbReference type="ARBA" id="ARBA00022801"/>
    </source>
</evidence>
<sequence>MIHALVIGLLASASQALLISSPTGPYAVSMSVQSLTDDTRLDPYAPPNNTHPRRLMISTFTPVNTTKSPCSAREKVPYMTPLVAQAYDQLGVAVGLPNGTFSSFEMEFCKPRARSCGHGQPEFPLVLFSPGWGNPRLLHGAMAREVASHGFAVVTIDHSYDPSFVEFPDGTVYRAVEIDTDDTAQLEFLTQARCSSVRADDTSFVLSHLHTHPVPGIDLDRTVMFGHSLGGATAAAAMLQDPRIKGGINMDGKLLNPVLEAGLDGPFALVGRPDHADEDPTWDAFFAKLRGPRVQLRVANTTHATFTDFPVLISSLNLTLPEAAQQLLESQLGNLQFGRIGKVIAEVVEAVADLALENKTQSILTKKGNGAFPEVSVLESNL</sequence>
<dbReference type="SUPFAM" id="SSF53474">
    <property type="entry name" value="alpha/beta-Hydrolases"/>
    <property type="match status" value="1"/>
</dbReference>
<name>A0A9P6IF08_9PEZI</name>
<keyword evidence="2" id="KW-0378">Hydrolase</keyword>
<dbReference type="OrthoDB" id="2363873at2759"/>
<dbReference type="AlphaFoldDB" id="A0A9P6IF08"/>
<accession>A0A9P6IF08</accession>
<evidence type="ECO:0000256" key="4">
    <source>
        <dbReference type="ARBA" id="ARBA00023098"/>
    </source>
</evidence>
<evidence type="ECO:0000256" key="5">
    <source>
        <dbReference type="SAM" id="SignalP"/>
    </source>
</evidence>
<protein>
    <recommendedName>
        <fullName evidence="1">1-alkyl-2-acetylglycerophosphocholine esterase</fullName>
        <ecNumber evidence="1">3.1.1.47</ecNumber>
    </recommendedName>
</protein>
<dbReference type="InterPro" id="IPR000073">
    <property type="entry name" value="AB_hydrolase_1"/>
</dbReference>
<evidence type="ECO:0000256" key="3">
    <source>
        <dbReference type="ARBA" id="ARBA00022963"/>
    </source>
</evidence>
<reference evidence="7" key="2">
    <citation type="submission" date="2020-11" db="EMBL/GenBank/DDBJ databases">
        <title>Whole genome sequencing of Colletotrichum sp.</title>
        <authorList>
            <person name="Li H."/>
        </authorList>
    </citation>
    <scope>NUCLEOTIDE SEQUENCE</scope>
    <source>
        <strain evidence="7">CkLH20</strain>
    </source>
</reference>
<evidence type="ECO:0000313" key="7">
    <source>
        <dbReference type="EMBL" id="KAF9881229.1"/>
    </source>
</evidence>
<dbReference type="EC" id="3.1.1.47" evidence="1"/>
<gene>
    <name evidence="7" type="ORF">CkaCkLH20_01379</name>
</gene>
<feature type="chain" id="PRO_5040340581" description="1-alkyl-2-acetylglycerophosphocholine esterase" evidence="5">
    <location>
        <begin position="17"/>
        <end position="382"/>
    </location>
</feature>
<dbReference type="Proteomes" id="UP000781932">
    <property type="component" value="Unassembled WGS sequence"/>
</dbReference>
<evidence type="ECO:0000259" key="6">
    <source>
        <dbReference type="Pfam" id="PF12697"/>
    </source>
</evidence>
<keyword evidence="8" id="KW-1185">Reference proteome</keyword>
<keyword evidence="5" id="KW-0732">Signal</keyword>
<dbReference type="GO" id="GO:0003847">
    <property type="term" value="F:1-alkyl-2-acetylglycerophosphocholine esterase activity"/>
    <property type="evidence" value="ECO:0007669"/>
    <property type="project" value="UniProtKB-EC"/>
</dbReference>
<proteinExistence type="predicted"/>
<dbReference type="PANTHER" id="PTHR10272">
    <property type="entry name" value="PLATELET-ACTIVATING FACTOR ACETYLHYDROLASE"/>
    <property type="match status" value="1"/>
</dbReference>
<dbReference type="GeneID" id="62157172"/>
<feature type="signal peptide" evidence="5">
    <location>
        <begin position="1"/>
        <end position="16"/>
    </location>
</feature>
<feature type="domain" description="AB hydrolase-1" evidence="6">
    <location>
        <begin position="126"/>
        <end position="290"/>
    </location>
</feature>
<keyword evidence="4" id="KW-0443">Lipid metabolism</keyword>
<keyword evidence="3" id="KW-0442">Lipid degradation</keyword>
<reference evidence="7" key="1">
    <citation type="submission" date="2020-03" db="EMBL/GenBank/DDBJ databases">
        <authorList>
            <person name="He L."/>
        </authorList>
    </citation>
    <scope>NUCLEOTIDE SEQUENCE</scope>
    <source>
        <strain evidence="7">CkLH20</strain>
    </source>
</reference>
<dbReference type="RefSeq" id="XP_038750690.1">
    <property type="nucleotide sequence ID" value="XM_038884098.1"/>
</dbReference>
<dbReference type="Gene3D" id="3.40.50.1820">
    <property type="entry name" value="alpha/beta hydrolase"/>
    <property type="match status" value="1"/>
</dbReference>
<evidence type="ECO:0000256" key="1">
    <source>
        <dbReference type="ARBA" id="ARBA00013201"/>
    </source>
</evidence>
<dbReference type="EMBL" id="JAATWM020000003">
    <property type="protein sequence ID" value="KAF9881229.1"/>
    <property type="molecule type" value="Genomic_DNA"/>
</dbReference>
<dbReference type="Pfam" id="PF12697">
    <property type="entry name" value="Abhydrolase_6"/>
    <property type="match status" value="1"/>
</dbReference>